<name>A0A1V0SHA2_9VIRU</name>
<dbReference type="EMBL" id="KY684106">
    <property type="protein sequence ID" value="ARF11087.1"/>
    <property type="molecule type" value="Genomic_DNA"/>
</dbReference>
<accession>A0A1V0SHA2</accession>
<evidence type="ECO:0000313" key="1">
    <source>
        <dbReference type="EMBL" id="ARF11087.1"/>
    </source>
</evidence>
<reference evidence="1" key="1">
    <citation type="journal article" date="2017" name="Science">
        <title>Giant viruses with an expanded complement of translation system components.</title>
        <authorList>
            <person name="Schulz F."/>
            <person name="Yutin N."/>
            <person name="Ivanova N.N."/>
            <person name="Ortega D.R."/>
            <person name="Lee T.K."/>
            <person name="Vierheilig J."/>
            <person name="Daims H."/>
            <person name="Horn M."/>
            <person name="Wagner M."/>
            <person name="Jensen G.J."/>
            <person name="Kyrpides N.C."/>
            <person name="Koonin E.V."/>
            <person name="Woyke T."/>
        </authorList>
    </citation>
    <scope>NUCLEOTIDE SEQUENCE</scope>
    <source>
        <strain evidence="1">HKV1</strain>
    </source>
</reference>
<protein>
    <submittedName>
        <fullName evidence="1">Uncharacterized protein</fullName>
    </submittedName>
</protein>
<sequence length="84" mass="10251">MGNNIPKNYRCEICLSKYSLVSNCFYRYDPVNKIFNQCNYNNKKIIKLNSYTLKHVPNNKKPKIFIICKKCFDRLIYYRTFEYD</sequence>
<gene>
    <name evidence="1" type="ORF">Hokovirus_4_61</name>
</gene>
<organism evidence="1">
    <name type="scientific">Hokovirus HKV1</name>
    <dbReference type="NCBI Taxonomy" id="1977638"/>
    <lineage>
        <taxon>Viruses</taxon>
        <taxon>Varidnaviria</taxon>
        <taxon>Bamfordvirae</taxon>
        <taxon>Nucleocytoviricota</taxon>
        <taxon>Megaviricetes</taxon>
        <taxon>Imitervirales</taxon>
        <taxon>Mimiviridae</taxon>
        <taxon>Klosneuvirinae</taxon>
        <taxon>Hokovirus</taxon>
    </lineage>
</organism>
<proteinExistence type="predicted"/>